<evidence type="ECO:0000313" key="10">
    <source>
        <dbReference type="Proteomes" id="UP000321393"/>
    </source>
</evidence>
<evidence type="ECO:0000313" key="9">
    <source>
        <dbReference type="EMBL" id="KAA0047792.1"/>
    </source>
</evidence>
<evidence type="ECO:0000256" key="3">
    <source>
        <dbReference type="ARBA" id="ARBA00022750"/>
    </source>
</evidence>
<dbReference type="Pfam" id="PF02902">
    <property type="entry name" value="Peptidase_C48"/>
    <property type="match status" value="1"/>
</dbReference>
<dbReference type="Pfam" id="PF00665">
    <property type="entry name" value="rve"/>
    <property type="match status" value="1"/>
</dbReference>
<dbReference type="PROSITE" id="PS50158">
    <property type="entry name" value="ZF_CCHC"/>
    <property type="match status" value="1"/>
</dbReference>
<dbReference type="EMBL" id="SSTE01013041">
    <property type="protein sequence ID" value="KAA0047792.1"/>
    <property type="molecule type" value="Genomic_DNA"/>
</dbReference>
<dbReference type="InterPro" id="IPR013103">
    <property type="entry name" value="RVT_2"/>
</dbReference>
<evidence type="ECO:0000256" key="2">
    <source>
        <dbReference type="ARBA" id="ARBA00022723"/>
    </source>
</evidence>
<dbReference type="GO" id="GO:0004190">
    <property type="term" value="F:aspartic-type endopeptidase activity"/>
    <property type="evidence" value="ECO:0007669"/>
    <property type="project" value="UniProtKB-KW"/>
</dbReference>
<dbReference type="InterPro" id="IPR039537">
    <property type="entry name" value="Retrotran_Ty1/copia-like"/>
</dbReference>
<dbReference type="Pfam" id="PF00098">
    <property type="entry name" value="zf-CCHC"/>
    <property type="match status" value="1"/>
</dbReference>
<dbReference type="InterPro" id="IPR012337">
    <property type="entry name" value="RNaseH-like_sf"/>
</dbReference>
<dbReference type="InterPro" id="IPR057670">
    <property type="entry name" value="SH3_retrovirus"/>
</dbReference>
<protein>
    <submittedName>
        <fullName evidence="9">Gag/pol protein</fullName>
    </submittedName>
</protein>
<reference evidence="9 10" key="1">
    <citation type="submission" date="2019-08" db="EMBL/GenBank/DDBJ databases">
        <title>Draft genome sequences of two oriental melons (Cucumis melo L. var makuwa).</title>
        <authorList>
            <person name="Kwon S.-Y."/>
        </authorList>
    </citation>
    <scope>NUCLEOTIDE SEQUENCE [LARGE SCALE GENOMIC DNA]</scope>
    <source>
        <strain evidence="10">cv. SW 3</strain>
        <tissue evidence="9">Leaf</tissue>
    </source>
</reference>
<dbReference type="PANTHER" id="PTHR42648">
    <property type="entry name" value="TRANSPOSASE, PUTATIVE-RELATED"/>
    <property type="match status" value="1"/>
</dbReference>
<dbReference type="Pfam" id="PF14223">
    <property type="entry name" value="Retrotran_gag_2"/>
    <property type="match status" value="1"/>
</dbReference>
<dbReference type="Gene3D" id="3.30.420.10">
    <property type="entry name" value="Ribonuclease H-like superfamily/Ribonuclease H"/>
    <property type="match status" value="1"/>
</dbReference>
<dbReference type="InterPro" id="IPR001584">
    <property type="entry name" value="Integrase_cat-core"/>
</dbReference>
<keyword evidence="5" id="KW-0862">Zinc</keyword>
<keyword evidence="1" id="KW-0645">Protease</keyword>
<feature type="region of interest" description="Disordered" evidence="6">
    <location>
        <begin position="206"/>
        <end position="245"/>
    </location>
</feature>
<dbReference type="SUPFAM" id="SSF57756">
    <property type="entry name" value="Retrovirus zinc finger-like domains"/>
    <property type="match status" value="1"/>
</dbReference>
<dbReference type="Pfam" id="PF25597">
    <property type="entry name" value="SH3_retrovirus"/>
    <property type="match status" value="1"/>
</dbReference>
<dbReference type="Pfam" id="PF07727">
    <property type="entry name" value="RVT_2"/>
    <property type="match status" value="1"/>
</dbReference>
<evidence type="ECO:0000256" key="4">
    <source>
        <dbReference type="ARBA" id="ARBA00022801"/>
    </source>
</evidence>
<proteinExistence type="predicted"/>
<keyword evidence="4" id="KW-0378">Hydrolase</keyword>
<dbReference type="GO" id="GO:0003676">
    <property type="term" value="F:nucleic acid binding"/>
    <property type="evidence" value="ECO:0007669"/>
    <property type="project" value="InterPro"/>
</dbReference>
<gene>
    <name evidence="9" type="ORF">E6C27_scaffold133G00310</name>
</gene>
<dbReference type="OrthoDB" id="1743365at2759"/>
<dbReference type="GO" id="GO:0008234">
    <property type="term" value="F:cysteine-type peptidase activity"/>
    <property type="evidence" value="ECO:0007669"/>
    <property type="project" value="InterPro"/>
</dbReference>
<name>A0A5A7TWB9_CUCMM</name>
<dbReference type="Pfam" id="PF13976">
    <property type="entry name" value="gag_pre-integrs"/>
    <property type="match status" value="1"/>
</dbReference>
<evidence type="ECO:0000256" key="1">
    <source>
        <dbReference type="ARBA" id="ARBA00022670"/>
    </source>
</evidence>
<feature type="domain" description="Integrase catalytic" evidence="8">
    <location>
        <begin position="505"/>
        <end position="670"/>
    </location>
</feature>
<dbReference type="GO" id="GO:0008270">
    <property type="term" value="F:zinc ion binding"/>
    <property type="evidence" value="ECO:0007669"/>
    <property type="project" value="UniProtKB-KW"/>
</dbReference>
<dbReference type="SUPFAM" id="SSF56672">
    <property type="entry name" value="DNA/RNA polymerases"/>
    <property type="match status" value="1"/>
</dbReference>
<comment type="caution">
    <text evidence="9">The sequence shown here is derived from an EMBL/GenBank/DDBJ whole genome shotgun (WGS) entry which is preliminary data.</text>
</comment>
<keyword evidence="2" id="KW-0479">Metal-binding</keyword>
<dbReference type="SUPFAM" id="SSF53098">
    <property type="entry name" value="Ribonuclease H-like"/>
    <property type="match status" value="1"/>
</dbReference>
<dbReference type="Proteomes" id="UP000321393">
    <property type="component" value="Unassembled WGS sequence"/>
</dbReference>
<keyword evidence="5" id="KW-0863">Zinc-finger</keyword>
<dbReference type="InterPro" id="IPR003653">
    <property type="entry name" value="Peptidase_C48_C"/>
</dbReference>
<dbReference type="InterPro" id="IPR001878">
    <property type="entry name" value="Znf_CCHC"/>
</dbReference>
<dbReference type="SMART" id="SM00343">
    <property type="entry name" value="ZnF_C2HC"/>
    <property type="match status" value="1"/>
</dbReference>
<sequence length="1669" mass="190086">MTSATLNMLAADKLNGNNYASWKNTINTVLIIDDLRFVLVEECPQVPAANATRTVREPYERWAKANEKARAYILASLSEVLAKKHESMLTAREIMDSLQEMFGQASYQIKHDALKYIYNARMNEGASVREHVLNMMVHFNVAEMNGAVIDEASQVSFILESLPESFLQFRSNAVMNKIAYTLTTLLNELQTFESLMKIKGQKGEANVATSTRKFHRGSTSGTKSMPSSSGNKKWKKKKGGQGNKANLAAAKTTKKAKAAKGICFHCNQEGHWKRNCPKYLAEKKKAKQGKYDLLVLETCLVENDDSAWIIDSGATNHVCSSFQGISSWRQLETGEMTMRVGTGHVVSAIAVGGLRLCLQKSFLLLENVYVVPDLKRNLISVKCLLEQSYSLTFNVNKVFIYKNGVEICSAKLENNLYVLRSLTSKALLNTEMFKTAITQNKRLKISPKENAHLWHLRLGHINLNRIERLVKNGLLSELEENSLPVCESCLEGKMTKRPFTGKGHRAKEPLELVHSDLCGPMNVKARGGFEYFITFTDDYSRYGYVYLMQHKSEALEKFKEYKAEVENALSKTIKTFRSDRGGEYMDLKFQNYLMECGIVSQLSAPGTPQQNGVSERRNRTLLDMVRSMMSYAHLPNSFWGYAVQTAVYILNCVPSKSVSETPLKLWNGRKGSLRHFRIWGCPAHVLENNPKKLEPRSKLCLFVGYPKGTRGGYFYDPKDNKVFVSTNATFLEEDHIREHKPRSKIVLNELSKETTEPSTRVVEEPSALTRVVHVGSSTRTHQPQSLREPRRSGRVTNLPIRYMSLTETLTVISDGDIEDPLTFKKAMEDVDKDEWIKAMNLELESMYFNSVWDLVDQPDGVKPIGCKWIYKRKRGADGKVQTFKARLVAKGYTQVEGVDYEETFSPVAMLKSIRILLSIAAYFDYEIWQMDVKTAFLNGNLEETIYMQQPEGFIIPGQEQKICKLNRSIYGLKQASRSWNIRFDTAIKSYGFDQIVDEPCVYKRIINKSVAFLVLYVDDILLIGNDIGLLTDIKQWLATQFQMKDLGEAQFVLGIQIFRDRKNKMLALSQASYIDKIVVKYSMQNSKRGLLPFRHGVTLSKEQCPKTPQDVEEMRHIPYASAVGSLMYAMLCTRPDICYAVGIVSRYQSNPGLAHWTAVKTILKYLRRTRDYMLVYGSKDLILTGYTDSDFQTDRDSRKSTSGSVFILNGGAVVWRSIKQGCIADSTMEAEYVAACEAAKEAVWLRNFLIDLEVVPNMSKPITLYCDNSGAVANSREPRSHKRGKHIERKYHLIREIVHRGDVIVTQIASTHNVADPFTKPLTAKPTQYAYHFGDSSDWGAGNAATQEGIHSFSIDREFYSYNEDVHTVGTPPWLRIPNEDDTSNMVKFNIELEKPIDVLEKKVEIGLEEPIDVVDDEVEIEDTGKKLCTHFGSDITEIKPFPTQRPHVWPVRRKRTSVYLSTPFTTLPKRSMTSTTTTSQCEPIVYDPMHKILDVDLDRLRAWIIDKRTNDEHLDALFLFIRFKIKAVGISSTQNFTTTDTIFMIWNHNVTLFAKWPQYKECIKENRPFDWKEEYRLVDYVVGSKEDFQDPWASVDYVYSPFNVHVNHWVLLCLDLVSCQVKIVLDSLLGEVDHRHTRNLDQLSLSTPFQYNEIIVIVAYSPLSILST</sequence>
<feature type="region of interest" description="Disordered" evidence="6">
    <location>
        <begin position="773"/>
        <end position="792"/>
    </location>
</feature>
<evidence type="ECO:0000259" key="7">
    <source>
        <dbReference type="PROSITE" id="PS50158"/>
    </source>
</evidence>
<dbReference type="PANTHER" id="PTHR42648:SF27">
    <property type="entry name" value="RNA-DIRECTED DNA POLYMERASE"/>
    <property type="match status" value="1"/>
</dbReference>
<dbReference type="InterPro" id="IPR036875">
    <property type="entry name" value="Znf_CCHC_sf"/>
</dbReference>
<evidence type="ECO:0000256" key="6">
    <source>
        <dbReference type="SAM" id="MobiDB-lite"/>
    </source>
</evidence>
<dbReference type="InterPro" id="IPR043502">
    <property type="entry name" value="DNA/RNA_pol_sf"/>
</dbReference>
<feature type="compositionally biased region" description="Low complexity" evidence="6">
    <location>
        <begin position="217"/>
        <end position="231"/>
    </location>
</feature>
<dbReference type="CDD" id="cd09272">
    <property type="entry name" value="RNase_HI_RT_Ty1"/>
    <property type="match status" value="1"/>
</dbReference>
<accession>A0A5A7TWB9</accession>
<dbReference type="PROSITE" id="PS50994">
    <property type="entry name" value="INTEGRASE"/>
    <property type="match status" value="1"/>
</dbReference>
<evidence type="ECO:0000256" key="5">
    <source>
        <dbReference type="PROSITE-ProRule" id="PRU00047"/>
    </source>
</evidence>
<evidence type="ECO:0000259" key="8">
    <source>
        <dbReference type="PROSITE" id="PS50994"/>
    </source>
</evidence>
<dbReference type="Pfam" id="PF22936">
    <property type="entry name" value="Pol_BBD"/>
    <property type="match status" value="1"/>
</dbReference>
<dbReference type="GO" id="GO:0015074">
    <property type="term" value="P:DNA integration"/>
    <property type="evidence" value="ECO:0007669"/>
    <property type="project" value="InterPro"/>
</dbReference>
<feature type="compositionally biased region" description="Polar residues" evidence="6">
    <location>
        <begin position="775"/>
        <end position="785"/>
    </location>
</feature>
<feature type="domain" description="CCHC-type" evidence="7">
    <location>
        <begin position="263"/>
        <end position="278"/>
    </location>
</feature>
<dbReference type="InterPro" id="IPR054722">
    <property type="entry name" value="PolX-like_BBD"/>
</dbReference>
<dbReference type="Gene3D" id="4.10.60.10">
    <property type="entry name" value="Zinc finger, CCHC-type"/>
    <property type="match status" value="1"/>
</dbReference>
<dbReference type="InterPro" id="IPR025724">
    <property type="entry name" value="GAG-pre-integrase_dom"/>
</dbReference>
<keyword evidence="3" id="KW-0064">Aspartyl protease</keyword>
<dbReference type="Gene3D" id="3.40.395.10">
    <property type="entry name" value="Adenoviral Proteinase, Chain A"/>
    <property type="match status" value="1"/>
</dbReference>
<dbReference type="GO" id="GO:0006508">
    <property type="term" value="P:proteolysis"/>
    <property type="evidence" value="ECO:0007669"/>
    <property type="project" value="UniProtKB-KW"/>
</dbReference>
<dbReference type="InterPro" id="IPR036397">
    <property type="entry name" value="RNaseH_sf"/>
</dbReference>
<organism evidence="9 10">
    <name type="scientific">Cucumis melo var. makuwa</name>
    <name type="common">Oriental melon</name>
    <dbReference type="NCBI Taxonomy" id="1194695"/>
    <lineage>
        <taxon>Eukaryota</taxon>
        <taxon>Viridiplantae</taxon>
        <taxon>Streptophyta</taxon>
        <taxon>Embryophyta</taxon>
        <taxon>Tracheophyta</taxon>
        <taxon>Spermatophyta</taxon>
        <taxon>Magnoliopsida</taxon>
        <taxon>eudicotyledons</taxon>
        <taxon>Gunneridae</taxon>
        <taxon>Pentapetalae</taxon>
        <taxon>rosids</taxon>
        <taxon>fabids</taxon>
        <taxon>Cucurbitales</taxon>
        <taxon>Cucurbitaceae</taxon>
        <taxon>Benincaseae</taxon>
        <taxon>Cucumis</taxon>
    </lineage>
</organism>